<organism evidence="8 9">
    <name type="scientific">SAR86 cluster bacterium</name>
    <dbReference type="NCBI Taxonomy" id="2030880"/>
    <lineage>
        <taxon>Bacteria</taxon>
        <taxon>Pseudomonadati</taxon>
        <taxon>Pseudomonadota</taxon>
        <taxon>Gammaproteobacteria</taxon>
        <taxon>SAR86 cluster</taxon>
    </lineage>
</organism>
<dbReference type="Proteomes" id="UP000252147">
    <property type="component" value="Unassembled WGS sequence"/>
</dbReference>
<keyword evidence="5" id="KW-0443">Lipid metabolism</keyword>
<accession>A0A368BKQ9</accession>
<feature type="domain" description="UDP-3-O-[3-hydroxymyristoyl] glucosamine N-acyltransferase non-repeat region" evidence="7">
    <location>
        <begin position="24"/>
        <end position="86"/>
    </location>
</feature>
<evidence type="ECO:0000256" key="1">
    <source>
        <dbReference type="ARBA" id="ARBA00022516"/>
    </source>
</evidence>
<dbReference type="PANTHER" id="PTHR43378">
    <property type="entry name" value="UDP-3-O-ACYLGLUCOSAMINE N-ACYLTRANSFERASE"/>
    <property type="match status" value="1"/>
</dbReference>
<keyword evidence="2" id="KW-0441">Lipid A biosynthesis</keyword>
<dbReference type="Pfam" id="PF04613">
    <property type="entry name" value="LpxD"/>
    <property type="match status" value="1"/>
</dbReference>
<reference evidence="8 9" key="1">
    <citation type="journal article" date="2018" name="Microbiome">
        <title>Fine metagenomic profile of the Mediterranean stratified and mixed water columns revealed by assembly and recruitment.</title>
        <authorList>
            <person name="Haro-Moreno J.M."/>
            <person name="Lopez-Perez M."/>
            <person name="De La Torre J.R."/>
            <person name="Picazo A."/>
            <person name="Camacho A."/>
            <person name="Rodriguez-Valera F."/>
        </authorList>
    </citation>
    <scope>NUCLEOTIDE SEQUENCE [LARGE SCALE GENOMIC DNA]</scope>
    <source>
        <strain evidence="8">MED-G83</strain>
    </source>
</reference>
<dbReference type="AlphaFoldDB" id="A0A368BKQ9"/>
<dbReference type="EMBL" id="QOPD01000006">
    <property type="protein sequence ID" value="RCL37909.1"/>
    <property type="molecule type" value="Genomic_DNA"/>
</dbReference>
<dbReference type="InterPro" id="IPR001451">
    <property type="entry name" value="Hexapep"/>
</dbReference>
<comment type="caution">
    <text evidence="8">The sequence shown here is derived from an EMBL/GenBank/DDBJ whole genome shotgun (WGS) entry which is preliminary data.</text>
</comment>
<evidence type="ECO:0000313" key="9">
    <source>
        <dbReference type="Proteomes" id="UP000252147"/>
    </source>
</evidence>
<evidence type="ECO:0000256" key="3">
    <source>
        <dbReference type="ARBA" id="ARBA00022679"/>
    </source>
</evidence>
<protein>
    <submittedName>
        <fullName evidence="8">UDP-3-O-(3-hydroxymyristoyl)glucosamine N-acyltransferase</fullName>
    </submittedName>
</protein>
<sequence length="299" mass="31786">MFSISLGELATKLNGKLEGDKDKIIHQLQDSQKCDSDSVCYIKSHLYIQKLSSSPGAVITTADLAKEIDANCIIVEDPYFCFALATGIFNVGYEKLNKSIESDIHPSVKLGYNSVINPNCKIGANVVIHDNVSIYPNTTVGDNCIIHSGVVIGSDGFGFAPKNNQWQKIYHLGGVDIGDSVEIGANSAIDRGVLGNTQLEDGVKLDNHVHVAHNVRLGANTAVAAQTAFAGSVNVGANCQIAGHVGVTGHLSIVDGVTVLANTLVTKSINKPGVYSGIMPMMEHNESLKFVAKLKKKSE</sequence>
<evidence type="ECO:0000256" key="6">
    <source>
        <dbReference type="ARBA" id="ARBA00023315"/>
    </source>
</evidence>
<dbReference type="Pfam" id="PF00132">
    <property type="entry name" value="Hexapep"/>
    <property type="match status" value="1"/>
</dbReference>
<dbReference type="CDD" id="cd03352">
    <property type="entry name" value="LbH_LpxD"/>
    <property type="match status" value="1"/>
</dbReference>
<keyword evidence="1" id="KW-0444">Lipid biosynthesis</keyword>
<gene>
    <name evidence="8" type="ORF">DBW97_03735</name>
</gene>
<evidence type="ECO:0000259" key="7">
    <source>
        <dbReference type="Pfam" id="PF04613"/>
    </source>
</evidence>
<evidence type="ECO:0000256" key="4">
    <source>
        <dbReference type="ARBA" id="ARBA00022737"/>
    </source>
</evidence>
<dbReference type="InterPro" id="IPR007691">
    <property type="entry name" value="LpxD"/>
</dbReference>
<dbReference type="InterPro" id="IPR020573">
    <property type="entry name" value="UDP_GlcNAc_AcTrfase_non-rep"/>
</dbReference>
<evidence type="ECO:0000256" key="5">
    <source>
        <dbReference type="ARBA" id="ARBA00023098"/>
    </source>
</evidence>
<dbReference type="InterPro" id="IPR011004">
    <property type="entry name" value="Trimer_LpxA-like_sf"/>
</dbReference>
<keyword evidence="6 8" id="KW-0012">Acyltransferase</keyword>
<name>A0A368BKQ9_9GAMM</name>
<keyword evidence="4" id="KW-0677">Repeat</keyword>
<dbReference type="GO" id="GO:0009245">
    <property type="term" value="P:lipid A biosynthetic process"/>
    <property type="evidence" value="ECO:0007669"/>
    <property type="project" value="UniProtKB-KW"/>
</dbReference>
<dbReference type="Gene3D" id="3.40.1390.10">
    <property type="entry name" value="MurE/MurF, N-terminal domain"/>
    <property type="match status" value="1"/>
</dbReference>
<dbReference type="GO" id="GO:0016020">
    <property type="term" value="C:membrane"/>
    <property type="evidence" value="ECO:0007669"/>
    <property type="project" value="GOC"/>
</dbReference>
<dbReference type="PANTHER" id="PTHR43378:SF2">
    <property type="entry name" value="UDP-3-O-ACYLGLUCOSAMINE N-ACYLTRANSFERASE 1, MITOCHONDRIAL-RELATED"/>
    <property type="match status" value="1"/>
</dbReference>
<evidence type="ECO:0000256" key="2">
    <source>
        <dbReference type="ARBA" id="ARBA00022556"/>
    </source>
</evidence>
<dbReference type="Gene3D" id="2.160.10.10">
    <property type="entry name" value="Hexapeptide repeat proteins"/>
    <property type="match status" value="1"/>
</dbReference>
<dbReference type="GO" id="GO:0016410">
    <property type="term" value="F:N-acyltransferase activity"/>
    <property type="evidence" value="ECO:0007669"/>
    <property type="project" value="InterPro"/>
</dbReference>
<dbReference type="NCBIfam" id="NF002060">
    <property type="entry name" value="PRK00892.1"/>
    <property type="match status" value="1"/>
</dbReference>
<proteinExistence type="predicted"/>
<dbReference type="SUPFAM" id="SSF51161">
    <property type="entry name" value="Trimeric LpxA-like enzymes"/>
    <property type="match status" value="1"/>
</dbReference>
<keyword evidence="3 8" id="KW-0808">Transferase</keyword>
<evidence type="ECO:0000313" key="8">
    <source>
        <dbReference type="EMBL" id="RCL37909.1"/>
    </source>
</evidence>